<feature type="transmembrane region" description="Helical" evidence="1">
    <location>
        <begin position="18"/>
        <end position="37"/>
    </location>
</feature>
<dbReference type="InterPro" id="IPR007110">
    <property type="entry name" value="Ig-like_dom"/>
</dbReference>
<name>A0A8B8BFQ0_CRAVI</name>
<gene>
    <name evidence="4" type="primary">LOC111109695</name>
</gene>
<dbReference type="InterPro" id="IPR003599">
    <property type="entry name" value="Ig_sub"/>
</dbReference>
<dbReference type="Gene3D" id="2.60.40.10">
    <property type="entry name" value="Immunoglobulins"/>
    <property type="match status" value="1"/>
</dbReference>
<dbReference type="SUPFAM" id="SSF48726">
    <property type="entry name" value="Immunoglobulin"/>
    <property type="match status" value="1"/>
</dbReference>
<dbReference type="Pfam" id="PF07679">
    <property type="entry name" value="I-set"/>
    <property type="match status" value="1"/>
</dbReference>
<dbReference type="KEGG" id="cvn:111109695"/>
<dbReference type="Proteomes" id="UP000694844">
    <property type="component" value="Chromosome 8"/>
</dbReference>
<organism evidence="3 4">
    <name type="scientific">Crassostrea virginica</name>
    <name type="common">Eastern oyster</name>
    <dbReference type="NCBI Taxonomy" id="6565"/>
    <lineage>
        <taxon>Eukaryota</taxon>
        <taxon>Metazoa</taxon>
        <taxon>Spiralia</taxon>
        <taxon>Lophotrochozoa</taxon>
        <taxon>Mollusca</taxon>
        <taxon>Bivalvia</taxon>
        <taxon>Autobranchia</taxon>
        <taxon>Pteriomorphia</taxon>
        <taxon>Ostreida</taxon>
        <taxon>Ostreoidea</taxon>
        <taxon>Ostreidae</taxon>
        <taxon>Crassostrea</taxon>
    </lineage>
</organism>
<accession>A0A8B8BFQ0</accession>
<keyword evidence="3" id="KW-1185">Reference proteome</keyword>
<keyword evidence="1" id="KW-0472">Membrane</keyword>
<dbReference type="InterPro" id="IPR036179">
    <property type="entry name" value="Ig-like_dom_sf"/>
</dbReference>
<sequence>MEYLCGVFLELSWIYLKWGLIVLWIWNFVLLILCSLIDKHIISSQKGNDKQPKPRIQVFTNHDDNKFYVDEDVIITAHFENPSSVSCIIWQTETPNGDRALDTDHELSKYKIEQNSINEATLLIKGCCETDKGPYFLLASCSDDTNVKSNKVYLNIVRGPPTVKLSSDPRPQGIFQDSDGKSCLRYVTEVVIHGCVEFKASIWNFPKPWDIVWMQDGKVLQLDNEKYEGSSFDGNNPVLCIKNVRKQDKGIYTIKVKNARDEEFSEPVILEVTGVEKVLFISGPVVVSPK</sequence>
<dbReference type="InterPro" id="IPR013783">
    <property type="entry name" value="Ig-like_fold"/>
</dbReference>
<evidence type="ECO:0000313" key="4">
    <source>
        <dbReference type="RefSeq" id="XP_022301624.1"/>
    </source>
</evidence>
<keyword evidence="1" id="KW-1133">Transmembrane helix</keyword>
<evidence type="ECO:0000256" key="1">
    <source>
        <dbReference type="SAM" id="Phobius"/>
    </source>
</evidence>
<dbReference type="GeneID" id="111109695"/>
<evidence type="ECO:0000259" key="2">
    <source>
        <dbReference type="PROSITE" id="PS50835"/>
    </source>
</evidence>
<protein>
    <submittedName>
        <fullName evidence="4">Uncharacterized protein LOC111109695</fullName>
    </submittedName>
</protein>
<dbReference type="RefSeq" id="XP_022301624.1">
    <property type="nucleotide sequence ID" value="XM_022445916.1"/>
</dbReference>
<dbReference type="OrthoDB" id="10616349at2759"/>
<dbReference type="InterPro" id="IPR013098">
    <property type="entry name" value="Ig_I-set"/>
</dbReference>
<keyword evidence="1" id="KW-0812">Transmembrane</keyword>
<reference evidence="4" key="1">
    <citation type="submission" date="2025-08" db="UniProtKB">
        <authorList>
            <consortium name="RefSeq"/>
        </authorList>
    </citation>
    <scope>IDENTIFICATION</scope>
    <source>
        <tissue evidence="4">Whole sample</tissue>
    </source>
</reference>
<evidence type="ECO:0000313" key="3">
    <source>
        <dbReference type="Proteomes" id="UP000694844"/>
    </source>
</evidence>
<feature type="domain" description="Ig-like" evidence="2">
    <location>
        <begin position="161"/>
        <end position="265"/>
    </location>
</feature>
<dbReference type="AlphaFoldDB" id="A0A8B8BFQ0"/>
<dbReference type="SMART" id="SM00409">
    <property type="entry name" value="IG"/>
    <property type="match status" value="2"/>
</dbReference>
<dbReference type="PROSITE" id="PS50835">
    <property type="entry name" value="IG_LIKE"/>
    <property type="match status" value="1"/>
</dbReference>
<proteinExistence type="predicted"/>